<evidence type="ECO:0000313" key="27">
    <source>
        <dbReference type="Proteomes" id="UP000762676"/>
    </source>
</evidence>
<feature type="domain" description="Peptidase S1" evidence="23">
    <location>
        <begin position="1130"/>
        <end position="1377"/>
    </location>
</feature>
<keyword evidence="6" id="KW-0812">Transmembrane</keyword>
<keyword evidence="13 18" id="KW-1015">Disulfide bond</keyword>
<comment type="caution">
    <text evidence="18">Lacks conserved residue(s) required for the propagation of feature annotation.</text>
</comment>
<dbReference type="InterPro" id="IPR002172">
    <property type="entry name" value="LDrepeatLR_classA_rpt"/>
</dbReference>
<keyword evidence="11" id="KW-1133">Transmembrane helix</keyword>
<dbReference type="PROSITE" id="PS50948">
    <property type="entry name" value="PAN"/>
    <property type="match status" value="1"/>
</dbReference>
<dbReference type="SMART" id="SM00202">
    <property type="entry name" value="SR"/>
    <property type="match status" value="4"/>
</dbReference>
<evidence type="ECO:0000256" key="21">
    <source>
        <dbReference type="SAM" id="SignalP"/>
    </source>
</evidence>
<dbReference type="PROSITE" id="PS00134">
    <property type="entry name" value="TRYPSIN_HIS"/>
    <property type="match status" value="1"/>
</dbReference>
<feature type="region of interest" description="Disordered" evidence="20">
    <location>
        <begin position="918"/>
        <end position="952"/>
    </location>
</feature>
<dbReference type="PROSITE" id="PS00420">
    <property type="entry name" value="SRCR_1"/>
    <property type="match status" value="1"/>
</dbReference>
<reference evidence="26 27" key="1">
    <citation type="journal article" date="2021" name="Elife">
        <title>Chloroplast acquisition without the gene transfer in kleptoplastic sea slugs, Plakobranchus ocellatus.</title>
        <authorList>
            <person name="Maeda T."/>
            <person name="Takahashi S."/>
            <person name="Yoshida T."/>
            <person name="Shimamura S."/>
            <person name="Takaki Y."/>
            <person name="Nagai Y."/>
            <person name="Toyoda A."/>
            <person name="Suzuki Y."/>
            <person name="Arimoto A."/>
            <person name="Ishii H."/>
            <person name="Satoh N."/>
            <person name="Nishiyama T."/>
            <person name="Hasebe M."/>
            <person name="Maruyama T."/>
            <person name="Minagawa J."/>
            <person name="Obokata J."/>
            <person name="Shigenobu S."/>
        </authorList>
    </citation>
    <scope>NUCLEOTIDE SEQUENCE [LARGE SCALE GENOMIC DNA]</scope>
</reference>
<gene>
    <name evidence="26" type="ORF">ElyMa_005740700</name>
</gene>
<dbReference type="SMART" id="SM00130">
    <property type="entry name" value="KR"/>
    <property type="match status" value="1"/>
</dbReference>
<dbReference type="SUPFAM" id="SSF50494">
    <property type="entry name" value="Trypsin-like serine proteases"/>
    <property type="match status" value="1"/>
</dbReference>
<comment type="caution">
    <text evidence="26">The sequence shown here is derived from an EMBL/GenBank/DDBJ whole genome shotgun (WGS) entry which is preliminary data.</text>
</comment>
<dbReference type="SUPFAM" id="SSF57440">
    <property type="entry name" value="Kringle-like"/>
    <property type="match status" value="1"/>
</dbReference>
<feature type="compositionally biased region" description="Basic and acidic residues" evidence="20">
    <location>
        <begin position="1108"/>
        <end position="1123"/>
    </location>
</feature>
<accession>A0AAV4FKS3</accession>
<dbReference type="Gene3D" id="3.10.100.10">
    <property type="entry name" value="Mannose-Binding Protein A, subunit A"/>
    <property type="match status" value="1"/>
</dbReference>
<feature type="disulfide bond" evidence="18">
    <location>
        <begin position="182"/>
        <end position="192"/>
    </location>
</feature>
<dbReference type="Pfam" id="PF00089">
    <property type="entry name" value="Trypsin"/>
    <property type="match status" value="1"/>
</dbReference>
<dbReference type="PROSITE" id="PS00021">
    <property type="entry name" value="KRINGLE_1"/>
    <property type="match status" value="1"/>
</dbReference>
<keyword evidence="7 21" id="KW-0732">Signal</keyword>
<dbReference type="PRINTS" id="PR00261">
    <property type="entry name" value="LDLRECEPTOR"/>
</dbReference>
<evidence type="ECO:0000256" key="11">
    <source>
        <dbReference type="ARBA" id="ARBA00022989"/>
    </source>
</evidence>
<evidence type="ECO:0000256" key="14">
    <source>
        <dbReference type="ARBA" id="ARBA00023170"/>
    </source>
</evidence>
<dbReference type="FunFam" id="3.10.250.10:FF:000011">
    <property type="entry name" value="Scavenger receptor class A member 5"/>
    <property type="match status" value="1"/>
</dbReference>
<dbReference type="InterPro" id="IPR013806">
    <property type="entry name" value="Kringle-like"/>
</dbReference>
<keyword evidence="12" id="KW-0472">Membrane</keyword>
<keyword evidence="9 19" id="KW-0378">Hydrolase</keyword>
<keyword evidence="14 26" id="KW-0675">Receptor</keyword>
<dbReference type="PROSITE" id="PS50240">
    <property type="entry name" value="TRYPSIN_DOM"/>
    <property type="match status" value="1"/>
</dbReference>
<feature type="region of interest" description="Disordered" evidence="20">
    <location>
        <begin position="32"/>
        <end position="59"/>
    </location>
</feature>
<dbReference type="InterPro" id="IPR016186">
    <property type="entry name" value="C-type_lectin-like/link_sf"/>
</dbReference>
<evidence type="ECO:0000256" key="3">
    <source>
        <dbReference type="ARBA" id="ARBA00022525"/>
    </source>
</evidence>
<dbReference type="SMART" id="SM00473">
    <property type="entry name" value="PAN_AP"/>
    <property type="match status" value="1"/>
</dbReference>
<dbReference type="Pfam" id="PF00024">
    <property type="entry name" value="PAN_1"/>
    <property type="match status" value="1"/>
</dbReference>
<evidence type="ECO:0000256" key="7">
    <source>
        <dbReference type="ARBA" id="ARBA00022729"/>
    </source>
</evidence>
<feature type="disulfide bond" evidence="18">
    <location>
        <begin position="735"/>
        <end position="745"/>
    </location>
</feature>
<dbReference type="InterPro" id="IPR036055">
    <property type="entry name" value="LDL_receptor-like_sf"/>
</dbReference>
<evidence type="ECO:0000256" key="19">
    <source>
        <dbReference type="RuleBase" id="RU363034"/>
    </source>
</evidence>
<dbReference type="Gene3D" id="2.40.20.10">
    <property type="entry name" value="Plasminogen Kringle 4"/>
    <property type="match status" value="1"/>
</dbReference>
<evidence type="ECO:0000256" key="18">
    <source>
        <dbReference type="PROSITE-ProRule" id="PRU00196"/>
    </source>
</evidence>
<dbReference type="FunFam" id="3.10.250.10:FF:000016">
    <property type="entry name" value="Scavenger receptor cysteine-rich protein type 12"/>
    <property type="match status" value="2"/>
</dbReference>
<dbReference type="PROSITE" id="PS50287">
    <property type="entry name" value="SRCR_2"/>
    <property type="match status" value="4"/>
</dbReference>
<dbReference type="SMART" id="SM00192">
    <property type="entry name" value="LDLa"/>
    <property type="match status" value="3"/>
</dbReference>
<feature type="domain" description="Apple" evidence="25">
    <location>
        <begin position="525"/>
        <end position="619"/>
    </location>
</feature>
<dbReference type="SMART" id="SM00034">
    <property type="entry name" value="CLECT"/>
    <property type="match status" value="1"/>
</dbReference>
<dbReference type="InterPro" id="IPR023415">
    <property type="entry name" value="LDLR_class-A_CS"/>
</dbReference>
<dbReference type="Pfam" id="PF00051">
    <property type="entry name" value="Kringle"/>
    <property type="match status" value="1"/>
</dbReference>
<evidence type="ECO:0000259" key="22">
    <source>
        <dbReference type="PROSITE" id="PS50070"/>
    </source>
</evidence>
<name>A0AAV4FKS3_9GAST</name>
<dbReference type="InterPro" id="IPR000001">
    <property type="entry name" value="Kringle"/>
</dbReference>
<dbReference type="GO" id="GO:0005615">
    <property type="term" value="C:extracellular space"/>
    <property type="evidence" value="ECO:0007669"/>
    <property type="project" value="UniProtKB-ARBA"/>
</dbReference>
<proteinExistence type="predicted"/>
<dbReference type="InterPro" id="IPR018114">
    <property type="entry name" value="TRYPSIN_HIS"/>
</dbReference>
<dbReference type="Gene3D" id="3.10.250.10">
    <property type="entry name" value="SRCR-like domain"/>
    <property type="match status" value="4"/>
</dbReference>
<keyword evidence="15" id="KW-0325">Glycoprotein</keyword>
<feature type="signal peptide" evidence="21">
    <location>
        <begin position="1"/>
        <end position="22"/>
    </location>
</feature>
<dbReference type="EMBL" id="BMAT01011498">
    <property type="protein sequence ID" value="GFR73873.1"/>
    <property type="molecule type" value="Genomic_DNA"/>
</dbReference>
<keyword evidence="4 16" id="KW-0420">Kringle</keyword>
<keyword evidence="27" id="KW-1185">Reference proteome</keyword>
<dbReference type="InterPro" id="IPR003609">
    <property type="entry name" value="Pan_app"/>
</dbReference>
<dbReference type="CDD" id="cd00112">
    <property type="entry name" value="LDLa"/>
    <property type="match status" value="3"/>
</dbReference>
<feature type="region of interest" description="Disordered" evidence="20">
    <location>
        <begin position="1101"/>
        <end position="1123"/>
    </location>
</feature>
<dbReference type="GO" id="GO:0004252">
    <property type="term" value="F:serine-type endopeptidase activity"/>
    <property type="evidence" value="ECO:0007669"/>
    <property type="project" value="InterPro"/>
</dbReference>
<evidence type="ECO:0000256" key="13">
    <source>
        <dbReference type="ARBA" id="ARBA00023157"/>
    </source>
</evidence>
<dbReference type="GO" id="GO:1901701">
    <property type="term" value="P:cellular response to oxygen-containing compound"/>
    <property type="evidence" value="ECO:0007669"/>
    <property type="project" value="UniProtKB-ARBA"/>
</dbReference>
<evidence type="ECO:0000256" key="6">
    <source>
        <dbReference type="ARBA" id="ARBA00022692"/>
    </source>
</evidence>
<dbReference type="SUPFAM" id="SSF57424">
    <property type="entry name" value="LDL receptor-like module"/>
    <property type="match status" value="3"/>
</dbReference>
<dbReference type="InterPro" id="IPR016187">
    <property type="entry name" value="CTDL_fold"/>
</dbReference>
<dbReference type="GO" id="GO:0033993">
    <property type="term" value="P:response to lipid"/>
    <property type="evidence" value="ECO:0007669"/>
    <property type="project" value="UniProtKB-ARBA"/>
</dbReference>
<keyword evidence="8" id="KW-0677">Repeat</keyword>
<organism evidence="26 27">
    <name type="scientific">Elysia marginata</name>
    <dbReference type="NCBI Taxonomy" id="1093978"/>
    <lineage>
        <taxon>Eukaryota</taxon>
        <taxon>Metazoa</taxon>
        <taxon>Spiralia</taxon>
        <taxon>Lophotrochozoa</taxon>
        <taxon>Mollusca</taxon>
        <taxon>Gastropoda</taxon>
        <taxon>Heterobranchia</taxon>
        <taxon>Euthyneura</taxon>
        <taxon>Panpulmonata</taxon>
        <taxon>Sacoglossa</taxon>
        <taxon>Placobranchoidea</taxon>
        <taxon>Plakobranchidae</taxon>
        <taxon>Elysia</taxon>
    </lineage>
</organism>
<evidence type="ECO:0000256" key="1">
    <source>
        <dbReference type="ARBA" id="ARBA00004167"/>
    </source>
</evidence>
<evidence type="ECO:0000313" key="26">
    <source>
        <dbReference type="EMBL" id="GFR73873.1"/>
    </source>
</evidence>
<protein>
    <submittedName>
        <fullName evidence="26">Class A Scavenger Receptor (SRCR domain) with Serine Protease domain</fullName>
    </submittedName>
</protein>
<dbReference type="SMART" id="SM00020">
    <property type="entry name" value="Tryp_SPc"/>
    <property type="match status" value="1"/>
</dbReference>
<dbReference type="FunFam" id="2.40.10.10:FF:000003">
    <property type="entry name" value="Transmembrane serine protease 3"/>
    <property type="match status" value="1"/>
</dbReference>
<evidence type="ECO:0000256" key="4">
    <source>
        <dbReference type="ARBA" id="ARBA00022572"/>
    </source>
</evidence>
<dbReference type="InterPro" id="IPR038178">
    <property type="entry name" value="Kringle_sf"/>
</dbReference>
<dbReference type="InterPro" id="IPR001190">
    <property type="entry name" value="SRCR"/>
</dbReference>
<comment type="subcellular location">
    <subcellularLocation>
        <location evidence="1">Membrane</location>
        <topology evidence="1">Single-pass membrane protein</topology>
    </subcellularLocation>
    <subcellularLocation>
        <location evidence="2">Secreted</location>
    </subcellularLocation>
</comment>
<dbReference type="PANTHER" id="PTHR48071:SF18">
    <property type="entry name" value="DELETED IN MALIGNANT BRAIN TUMORS 1 PROTEIN-RELATED"/>
    <property type="match status" value="1"/>
</dbReference>
<dbReference type="PROSITE" id="PS01209">
    <property type="entry name" value="LDLRA_1"/>
    <property type="match status" value="2"/>
</dbReference>
<feature type="disulfide bond" evidence="18">
    <location>
        <begin position="848"/>
        <end position="909"/>
    </location>
</feature>
<dbReference type="PRINTS" id="PR00258">
    <property type="entry name" value="SPERACTRCPTR"/>
</dbReference>
<dbReference type="SUPFAM" id="SSF57414">
    <property type="entry name" value="Hairpin loop containing domain-like"/>
    <property type="match status" value="1"/>
</dbReference>
<evidence type="ECO:0000256" key="20">
    <source>
        <dbReference type="SAM" id="MobiDB-lite"/>
    </source>
</evidence>
<dbReference type="InterPro" id="IPR043504">
    <property type="entry name" value="Peptidase_S1_PA_chymotrypsin"/>
</dbReference>
<dbReference type="PANTHER" id="PTHR48071">
    <property type="entry name" value="SRCR DOMAIN-CONTAINING PROTEIN"/>
    <property type="match status" value="1"/>
</dbReference>
<feature type="domain" description="SRCR" evidence="24">
    <location>
        <begin position="665"/>
        <end position="766"/>
    </location>
</feature>
<feature type="disulfide bond" evidence="17">
    <location>
        <begin position="629"/>
        <end position="647"/>
    </location>
</feature>
<evidence type="ECO:0000259" key="25">
    <source>
        <dbReference type="PROSITE" id="PS50948"/>
    </source>
</evidence>
<dbReference type="Pfam" id="PF00057">
    <property type="entry name" value="Ldl_recept_a"/>
    <property type="match status" value="3"/>
</dbReference>
<dbReference type="CDD" id="cd00190">
    <property type="entry name" value="Tryp_SPc"/>
    <property type="match status" value="1"/>
</dbReference>
<dbReference type="Proteomes" id="UP000762676">
    <property type="component" value="Unassembled WGS sequence"/>
</dbReference>
<feature type="disulfide bond" evidence="18">
    <location>
        <begin position="996"/>
        <end position="1057"/>
    </location>
</feature>
<evidence type="ECO:0000256" key="9">
    <source>
        <dbReference type="ARBA" id="ARBA00022801"/>
    </source>
</evidence>
<dbReference type="GO" id="GO:0016020">
    <property type="term" value="C:membrane"/>
    <property type="evidence" value="ECO:0007669"/>
    <property type="project" value="UniProtKB-SubCell"/>
</dbReference>
<dbReference type="Gene3D" id="4.10.400.10">
    <property type="entry name" value="Low-density Lipoprotein Receptor"/>
    <property type="match status" value="3"/>
</dbReference>
<feature type="disulfide bond" evidence="17">
    <location>
        <begin position="641"/>
        <end position="656"/>
    </location>
</feature>
<dbReference type="InterPro" id="IPR001304">
    <property type="entry name" value="C-type_lectin-like"/>
</dbReference>
<evidence type="ECO:0000259" key="24">
    <source>
        <dbReference type="PROSITE" id="PS50287"/>
    </source>
</evidence>
<feature type="disulfide bond" evidence="18">
    <location>
        <begin position="1026"/>
        <end position="1036"/>
    </location>
</feature>
<feature type="disulfide bond" evidence="18">
    <location>
        <begin position="835"/>
        <end position="899"/>
    </location>
</feature>
<feature type="chain" id="PRO_5043887276" evidence="21">
    <location>
        <begin position="23"/>
        <end position="1395"/>
    </location>
</feature>
<keyword evidence="3" id="KW-0964">Secreted</keyword>
<feature type="disulfide bond" evidence="17">
    <location>
        <begin position="778"/>
        <end position="796"/>
    </location>
</feature>
<evidence type="ECO:0000256" key="15">
    <source>
        <dbReference type="ARBA" id="ARBA00023180"/>
    </source>
</evidence>
<evidence type="ECO:0000256" key="12">
    <source>
        <dbReference type="ARBA" id="ARBA00023136"/>
    </source>
</evidence>
<dbReference type="InterPro" id="IPR001254">
    <property type="entry name" value="Trypsin_dom"/>
</dbReference>
<dbReference type="Gene3D" id="3.50.4.10">
    <property type="entry name" value="Hepatocyte Growth Factor"/>
    <property type="match status" value="1"/>
</dbReference>
<dbReference type="PRINTS" id="PR00018">
    <property type="entry name" value="KRINGLE"/>
</dbReference>
<dbReference type="Gene3D" id="2.40.10.10">
    <property type="entry name" value="Trypsin-like serine proteases"/>
    <property type="match status" value="1"/>
</dbReference>
<evidence type="ECO:0000256" key="16">
    <source>
        <dbReference type="PROSITE-ProRule" id="PRU00121"/>
    </source>
</evidence>
<sequence length="1395" mass="154918">MKVSAFLSVLLWLCIISHIFDAEVEGKRNIRRSRDRQNRKTSSDDCTIGGRRWPSGDKKPCRRSRRLFSFDFRSRGRLSSFANLLTRQSLTPRSRRPKPAEAPYSGQRIRLTNYQSYHNWGVVNVYRGGTWGHVCADEWDIRDATVACRQLGFSGALSANVYSDLTMAQRTAGEVVMSGLRCSGTEASLQQCLYSRSNSCPLQMAATVECTESPVCPEEWYPGFGKCYRLFARARSLKLAAAICSMEGASLVNINSKEENHFLSNFALNSVPDVNQWHTGAVKTRGKWSWYKLVAKTKRSRARGFSSANIRRMSPYLTVRTPVTENMWFPGWPSHENQYAEPTNHKRKQCLTLSNQYRDPNGGYRKLDYFFWKADWCHRRSGINFICQIKVNKKQDCYEDDGANYRGEVAETQMGAHCLSWAHSLMVNASTHQGKGLGDHNFCRNPDGASKPWCWVDHARLRIGFCKIPTCSAISELPATTPATPDVTECPNKEFYCSRDKICIPGSFKCDNENDCSDGEDEKGCDYALSQFSSTQDKGFLLGFESSGDGSVLSLDTESVTWIKPTNEMCAKACLATKSFQCRSFVYTASNQTCVILRYNSLHGTLFTAPESTFYELDSQRNCTDKFQCNNMFCVDLNKTCDGKDDCKDMSDELSCHGDKHDVTVRLVGGDEHSGTVEITYLGSTGVICDDQWGLEDATVVCRMLGYRAAENFYAVNYFNYPVNKAEFLLDEVNCQGNETTIADCPADPFKTHDCRAFEIAGVECQLSKVCEIDQFRCEDEMCVKSTHVCDGVRHCEDGSDENNCGNHTVRLVDGLTAWEGRVEVTRGGLSGSVCDDQWDDDDAAVVCRSVGLNYGGVALLSSAFGQGSGPVWMDNVQCSGLEESLDQCSHRGWGQHDCDHSEDAGVRCFTSAQTFPTEQTSPMMTPSTPTVSTTIPTTPTTKETTTEPLSSSQAMLQLVGGEGDHMGNVALVTASGESYRVCDDYWDDKGASVVCRMLGYRGGLATLRSYFGTGDHEIILDDVKCTGTEMSLDECDKNAGTKNHDCDNDEFAGVICTKNIEPTLTAEPTVSPTALYGSCGQRPYDTQDLFVRRRRSPIASSSLEQDETGRPTRLQEKLKQEKEPVRSKIVGGNVVPHGKYPWQVGIRLVISRLANGSYFDSHHCGGTIISEHWVLSAAHCFLNKRKTQIRITVGDHNNEELELGEQEFSVEEMVLHTNYSKYDYDIALLKVKKINGKGIVFNKFVQPACLPTATTPLVEGTMCETSGWGTTGNEGSHYPQVLKAISVPLIGQATCNYLYNRTKSGSYSQRMMCAGYLAGGKDTCQGDSGGPLVCKIQGVYTLMGITSWGRGCAQPHAPGVYSLVRQFLPWIYENLREHSSSSNERTLPPRPRTG</sequence>
<dbReference type="InterPro" id="IPR009003">
    <property type="entry name" value="Peptidase_S1_PA"/>
</dbReference>
<dbReference type="CDD" id="cd00037">
    <property type="entry name" value="CLECT"/>
    <property type="match status" value="1"/>
</dbReference>
<dbReference type="FunFam" id="3.10.250.10:FF:000007">
    <property type="entry name" value="Soluble scavenger receptor cysteine-rich domain-containing protein SSC5D"/>
    <property type="match status" value="1"/>
</dbReference>
<feature type="domain" description="SRCR" evidence="24">
    <location>
        <begin position="810"/>
        <end position="910"/>
    </location>
</feature>
<dbReference type="Pfam" id="PF00530">
    <property type="entry name" value="SRCR"/>
    <property type="match status" value="4"/>
</dbReference>
<keyword evidence="5 19" id="KW-0645">Protease</keyword>
<evidence type="ECO:0000256" key="5">
    <source>
        <dbReference type="ARBA" id="ARBA00022670"/>
    </source>
</evidence>
<dbReference type="SUPFAM" id="SSF56436">
    <property type="entry name" value="C-type lectin-like"/>
    <property type="match status" value="1"/>
</dbReference>
<feature type="disulfide bond" evidence="18">
    <location>
        <begin position="983"/>
        <end position="1047"/>
    </location>
</feature>
<keyword evidence="10 19" id="KW-0720">Serine protease</keyword>
<feature type="disulfide bond" evidence="16">
    <location>
        <begin position="443"/>
        <end position="466"/>
    </location>
</feature>
<feature type="domain" description="SRCR" evidence="24">
    <location>
        <begin position="957"/>
        <end position="1058"/>
    </location>
</feature>
<dbReference type="PROSITE" id="PS00135">
    <property type="entry name" value="TRYPSIN_SER"/>
    <property type="match status" value="1"/>
</dbReference>
<evidence type="ECO:0000256" key="10">
    <source>
        <dbReference type="ARBA" id="ARBA00022825"/>
    </source>
</evidence>
<feature type="domain" description="Kringle" evidence="22">
    <location>
        <begin position="396"/>
        <end position="471"/>
    </location>
</feature>
<dbReference type="InterPro" id="IPR018056">
    <property type="entry name" value="Kringle_CS"/>
</dbReference>
<feature type="disulfide bond" evidence="18">
    <location>
        <begin position="879"/>
        <end position="889"/>
    </location>
</feature>
<dbReference type="InterPro" id="IPR036772">
    <property type="entry name" value="SRCR-like_dom_sf"/>
</dbReference>
<dbReference type="CDD" id="cd00108">
    <property type="entry name" value="KR"/>
    <property type="match status" value="1"/>
</dbReference>
<dbReference type="PROSITE" id="PS50070">
    <property type="entry name" value="KRINGLE_2"/>
    <property type="match status" value="1"/>
</dbReference>
<feature type="disulfide bond" evidence="17">
    <location>
        <begin position="771"/>
        <end position="783"/>
    </location>
</feature>
<evidence type="ECO:0000259" key="23">
    <source>
        <dbReference type="PROSITE" id="PS50240"/>
    </source>
</evidence>
<evidence type="ECO:0000256" key="17">
    <source>
        <dbReference type="PROSITE-ProRule" id="PRU00124"/>
    </source>
</evidence>
<dbReference type="InterPro" id="IPR033116">
    <property type="entry name" value="TRYPSIN_SER"/>
</dbReference>
<feature type="disulfide bond" evidence="17">
    <location>
        <begin position="790"/>
        <end position="805"/>
    </location>
</feature>
<dbReference type="PROSITE" id="PS50068">
    <property type="entry name" value="LDLRA_2"/>
    <property type="match status" value="3"/>
</dbReference>
<feature type="disulfide bond" evidence="17">
    <location>
        <begin position="510"/>
        <end position="525"/>
    </location>
</feature>
<dbReference type="SUPFAM" id="SSF56487">
    <property type="entry name" value="SRCR-like"/>
    <property type="match status" value="4"/>
</dbReference>
<dbReference type="FunFam" id="2.40.20.10:FF:000001">
    <property type="entry name" value="Urokinase-type plasminogen activator"/>
    <property type="match status" value="1"/>
</dbReference>
<evidence type="ECO:0000256" key="2">
    <source>
        <dbReference type="ARBA" id="ARBA00004613"/>
    </source>
</evidence>
<feature type="domain" description="SRCR" evidence="24">
    <location>
        <begin position="109"/>
        <end position="211"/>
    </location>
</feature>
<dbReference type="GO" id="GO:0006508">
    <property type="term" value="P:proteolysis"/>
    <property type="evidence" value="ECO:0007669"/>
    <property type="project" value="UniProtKB-KW"/>
</dbReference>
<evidence type="ECO:0000256" key="8">
    <source>
        <dbReference type="ARBA" id="ARBA00022737"/>
    </source>
</evidence>